<evidence type="ECO:0000313" key="5">
    <source>
        <dbReference type="Proteomes" id="UP000254589"/>
    </source>
</evidence>
<dbReference type="Proteomes" id="UP000254589">
    <property type="component" value="Unassembled WGS sequence"/>
</dbReference>
<reference evidence="3 5" key="3">
    <citation type="submission" date="2018-06" db="EMBL/GenBank/DDBJ databases">
        <authorList>
            <consortium name="Pathogen Informatics"/>
            <person name="Doyle S."/>
        </authorList>
    </citation>
    <scope>NUCLEOTIDE SEQUENCE [LARGE SCALE GENOMIC DNA]</scope>
    <source>
        <strain evidence="3 5">NCTC13159</strain>
    </source>
</reference>
<dbReference type="EMBL" id="CP010310">
    <property type="protein sequence ID" value="AJC21272.1"/>
    <property type="molecule type" value="Genomic_DNA"/>
</dbReference>
<dbReference type="KEGG" id="ppul:RO07_13670"/>
<feature type="region of interest" description="Disordered" evidence="1">
    <location>
        <begin position="375"/>
        <end position="481"/>
    </location>
</feature>
<sequence length="481" mass="52593">MERQQKPASESLRQNYSGVTTRREARGSVIDDRRPASKSHAKMREMIDTSPRIVAQQKVISGPRATAASSNAVVQGVFEVGAQTYNTKKGKRTNALIQTLRSDARANRLKRGWVLHLRGLAREAHDHGNFASTDDVISYLETKFKKTPRGKLKRPTFSAEAYRLAKATESVKRGEDMSDISLSDNNLAVLHRMPFADIRRNLLRFVKKEETAADLIRWTDRLVVATRLRATANILNDSEELLFSDYAKTVEDQIKKFQAERARIIKVWAKPNGASQTEGEVELLLGMLNNMHGNIPDLGRHNGLNIQVSNRGHPHFYKNGSMSPGTAALFAMSPDRFERGIAVTKDEKHYATTDGMRVPVAAAATAHKLSATTISSSTLLTPNRGTSSSTSSRAPDDDTDEDSSSSAGLQTTDDEDDDDSGTDTVAGSDSKRMANDPDTDSDSGSGSDSKRPADDSDTDSDAGSDSKRPVRSGPKGTKKDK</sequence>
<protein>
    <submittedName>
        <fullName evidence="3">Uncharacterized protein</fullName>
    </submittedName>
</protein>
<name>A0AAJ4ZB29_PANPU</name>
<feature type="compositionally biased region" description="Basic and acidic residues" evidence="1">
    <location>
        <begin position="21"/>
        <end position="35"/>
    </location>
</feature>
<dbReference type="AlphaFoldDB" id="A0AAJ4ZB29"/>
<feature type="compositionally biased region" description="Acidic residues" evidence="1">
    <location>
        <begin position="412"/>
        <end position="421"/>
    </location>
</feature>
<reference evidence="4" key="1">
    <citation type="submission" date="2014-12" db="EMBL/GenBank/DDBJ databases">
        <title>Complete Genome Sequencing of Pandoraea pulmonicola DSM 16583.</title>
        <authorList>
            <person name="Chan K.-G."/>
        </authorList>
    </citation>
    <scope>NUCLEOTIDE SEQUENCE [LARGE SCALE GENOMIC DNA]</scope>
    <source>
        <strain evidence="4">DSM 16583</strain>
    </source>
</reference>
<keyword evidence="4" id="KW-1185">Reference proteome</keyword>
<feature type="compositionally biased region" description="Polar residues" evidence="1">
    <location>
        <begin position="1"/>
        <end position="20"/>
    </location>
</feature>
<proteinExistence type="predicted"/>
<evidence type="ECO:0000256" key="1">
    <source>
        <dbReference type="SAM" id="MobiDB-lite"/>
    </source>
</evidence>
<evidence type="ECO:0000313" key="2">
    <source>
        <dbReference type="EMBL" id="AJC21272.1"/>
    </source>
</evidence>
<evidence type="ECO:0000313" key="4">
    <source>
        <dbReference type="Proteomes" id="UP000035086"/>
    </source>
</evidence>
<dbReference type="EMBL" id="UGSJ01000001">
    <property type="protein sequence ID" value="SUA90026.1"/>
    <property type="molecule type" value="Genomic_DNA"/>
</dbReference>
<dbReference type="Proteomes" id="UP000035086">
    <property type="component" value="Chromosome"/>
</dbReference>
<feature type="region of interest" description="Disordered" evidence="1">
    <location>
        <begin position="1"/>
        <end position="48"/>
    </location>
</feature>
<evidence type="ECO:0000313" key="3">
    <source>
        <dbReference type="EMBL" id="SUA90026.1"/>
    </source>
</evidence>
<dbReference type="RefSeq" id="WP_039408656.1">
    <property type="nucleotide sequence ID" value="NZ_CP010310.2"/>
</dbReference>
<gene>
    <name evidence="3" type="ORF">NCTC13159_01502</name>
    <name evidence="2" type="ORF">RO07_13670</name>
</gene>
<reference evidence="2" key="2">
    <citation type="submission" date="2016-11" db="EMBL/GenBank/DDBJ databases">
        <title>Complete Genome Sequencing of Pandoraea pulmonicola DSM 16583.</title>
        <authorList>
            <person name="Chan K.-G."/>
        </authorList>
    </citation>
    <scope>NUCLEOTIDE SEQUENCE</scope>
    <source>
        <strain evidence="2">DSM 16583</strain>
    </source>
</reference>
<accession>A0AAJ4ZB29</accession>
<organism evidence="3 5">
    <name type="scientific">Pandoraea pulmonicola</name>
    <dbReference type="NCBI Taxonomy" id="93221"/>
    <lineage>
        <taxon>Bacteria</taxon>
        <taxon>Pseudomonadati</taxon>
        <taxon>Pseudomonadota</taxon>
        <taxon>Betaproteobacteria</taxon>
        <taxon>Burkholderiales</taxon>
        <taxon>Burkholderiaceae</taxon>
        <taxon>Pandoraea</taxon>
    </lineage>
</organism>